<keyword evidence="3" id="KW-0472">Membrane</keyword>
<feature type="transmembrane region" description="Helical" evidence="3">
    <location>
        <begin position="616"/>
        <end position="634"/>
    </location>
</feature>
<gene>
    <name evidence="5" type="ORF">NSCI0253_LOCUS3900</name>
</gene>
<reference evidence="5" key="1">
    <citation type="submission" date="2021-01" db="EMBL/GenBank/DDBJ databases">
        <authorList>
            <person name="Corre E."/>
            <person name="Pelletier E."/>
            <person name="Niang G."/>
            <person name="Scheremetjew M."/>
            <person name="Finn R."/>
            <person name="Kale V."/>
            <person name="Holt S."/>
            <person name="Cochrane G."/>
            <person name="Meng A."/>
            <person name="Brown T."/>
            <person name="Cohen L."/>
        </authorList>
    </citation>
    <scope>NUCLEOTIDE SEQUENCE</scope>
</reference>
<organism evidence="5">
    <name type="scientific">Noctiluca scintillans</name>
    <name type="common">Sea sparkle</name>
    <name type="synonym">Red tide dinoflagellate</name>
    <dbReference type="NCBI Taxonomy" id="2966"/>
    <lineage>
        <taxon>Eukaryota</taxon>
        <taxon>Sar</taxon>
        <taxon>Alveolata</taxon>
        <taxon>Dinophyceae</taxon>
        <taxon>Noctilucales</taxon>
        <taxon>Noctilucaceae</taxon>
        <taxon>Noctiluca</taxon>
    </lineage>
</organism>
<feature type="transmembrane region" description="Helical" evidence="3">
    <location>
        <begin position="456"/>
        <end position="473"/>
    </location>
</feature>
<feature type="transmembrane region" description="Helical" evidence="3">
    <location>
        <begin position="340"/>
        <end position="362"/>
    </location>
</feature>
<evidence type="ECO:0000313" key="5">
    <source>
        <dbReference type="EMBL" id="CAD8829554.1"/>
    </source>
</evidence>
<dbReference type="GO" id="GO:0006629">
    <property type="term" value="P:lipid metabolic process"/>
    <property type="evidence" value="ECO:0007669"/>
    <property type="project" value="UniProtKB-KW"/>
</dbReference>
<accession>A0A7S0ZQU7</accession>
<protein>
    <recommendedName>
        <fullName evidence="4">PNPLA domain-containing protein</fullName>
    </recommendedName>
</protein>
<feature type="transmembrane region" description="Helical" evidence="3">
    <location>
        <begin position="424"/>
        <end position="444"/>
    </location>
</feature>
<evidence type="ECO:0000259" key="4">
    <source>
        <dbReference type="Pfam" id="PF01734"/>
    </source>
</evidence>
<feature type="transmembrane region" description="Helical" evidence="3">
    <location>
        <begin position="493"/>
        <end position="511"/>
    </location>
</feature>
<dbReference type="Gene3D" id="3.40.1090.10">
    <property type="entry name" value="Cytosolic phospholipase A2 catalytic domain"/>
    <property type="match status" value="1"/>
</dbReference>
<feature type="transmembrane region" description="Helical" evidence="3">
    <location>
        <begin position="244"/>
        <end position="271"/>
    </location>
</feature>
<evidence type="ECO:0000256" key="3">
    <source>
        <dbReference type="SAM" id="Phobius"/>
    </source>
</evidence>
<keyword evidence="1" id="KW-0443">Lipid metabolism</keyword>
<dbReference type="Pfam" id="PF01734">
    <property type="entry name" value="Patatin"/>
    <property type="match status" value="1"/>
</dbReference>
<sequence length="969" mass="108645">MLPTHSEGLIESVAESSTNSSSLPHTSHGIDFFASNSSISRLFEMPPFISKSSGSSRAHSTHDSTASTNTNMAREILREVNEILREPENEKVRSDVVYATEKEMSRCRFERLSHEFKCKPEPFSVAFSGGGIRAAAFHCGVVWRLAERGRLKDVEHLSLVSGGSYVGTALMTFLLGNGGSDYGEGLVACTPPHKRGPEMIDMWYRRVVWQLISRMQNNAGFLIRFGSAQGDDGVPGPVKAMVTFAAVMLFAFVIIPATNFIFAVAPLALLLEMDAGAELRLAWCHDANSLLEWTGRRLEFTIPFLVVAIISQAAALSLRVRGLETAGPYRLRAFIIMLEVRYVTVLACILIVSFVCVAWIVLMLQITAGQDKQIICSNANTAGKTAGVCSDQLRNGTEWYSYQTAGDFSPARDAAGHRTSASVWVWWLFVNVLMTGLGLLSSCLDWKIELVRAHNIVSLLSQMWAVFVGSQLLRWRIFLELETLNSAETLKFASKLLVLVVVIVLPLYGALRRVVHLYYARCLRTSFYYKGEDMCLREITRSLCPNVIIAATLVDYCRAADKENSPHFSEFFFTPLWMGGERTGFLSLPHDMKLSPTMAISSAASDTFLLTKMNRLWVRVILLALFNVFMGDYIEFRSSTRQGRWQARLQAFVVSAILITFFVVVCLVDQPSPQLKNCDMVKDWFWTAWAIFSLLIGCSFFACFKRLRWLLSSPIIRHLHMAMMHYHTSPEPPLRLFLGDGGLVECLGLISLLRRRQRWMLVTDATADFSLQLVCLRETMKVAEAERLCTFYDPDNPRRGVEPLLQDFSKSQATHLRLGVLYDCWDRQCQGDLADEPLTGEIFFLRMRLLNPYSRVGTIRITEEEVCRGTTTPAFFSGDSSTEMFGVCGRMCQGTNVATMYQEHVGGCCCDCCHNRCNCGLVGRFPDISTGNQFLTPTQFALLCRLGYQMSEDPIDCITRSQKRAAAES</sequence>
<feature type="domain" description="PNPLA" evidence="4">
    <location>
        <begin position="126"/>
        <end position="173"/>
    </location>
</feature>
<keyword evidence="3" id="KW-0812">Transmembrane</keyword>
<dbReference type="InterPro" id="IPR002641">
    <property type="entry name" value="PNPLA_dom"/>
</dbReference>
<dbReference type="InterPro" id="IPR016035">
    <property type="entry name" value="Acyl_Trfase/lysoPLipase"/>
</dbReference>
<feature type="transmembrane region" description="Helical" evidence="3">
    <location>
        <begin position="649"/>
        <end position="668"/>
    </location>
</feature>
<proteinExistence type="predicted"/>
<feature type="transmembrane region" description="Helical" evidence="3">
    <location>
        <begin position="300"/>
        <end position="320"/>
    </location>
</feature>
<feature type="compositionally biased region" description="Low complexity" evidence="2">
    <location>
        <begin position="12"/>
        <end position="25"/>
    </location>
</feature>
<dbReference type="SUPFAM" id="SSF52151">
    <property type="entry name" value="FabD/lysophospholipase-like"/>
    <property type="match status" value="1"/>
</dbReference>
<feature type="region of interest" description="Disordered" evidence="2">
    <location>
        <begin position="1"/>
        <end position="25"/>
    </location>
</feature>
<name>A0A7S0ZQU7_NOCSC</name>
<dbReference type="EMBL" id="HBFQ01005486">
    <property type="protein sequence ID" value="CAD8829554.1"/>
    <property type="molecule type" value="Transcribed_RNA"/>
</dbReference>
<evidence type="ECO:0000256" key="2">
    <source>
        <dbReference type="SAM" id="MobiDB-lite"/>
    </source>
</evidence>
<feature type="transmembrane region" description="Helical" evidence="3">
    <location>
        <begin position="684"/>
        <end position="702"/>
    </location>
</feature>
<keyword evidence="3" id="KW-1133">Transmembrane helix</keyword>
<evidence type="ECO:0000256" key="1">
    <source>
        <dbReference type="ARBA" id="ARBA00023098"/>
    </source>
</evidence>
<dbReference type="AlphaFoldDB" id="A0A7S0ZQU7"/>